<dbReference type="Proteomes" id="UP001221142">
    <property type="component" value="Unassembled WGS sequence"/>
</dbReference>
<reference evidence="1" key="1">
    <citation type="submission" date="2023-03" db="EMBL/GenBank/DDBJ databases">
        <title>Massive genome expansion in bonnet fungi (Mycena s.s.) driven by repeated elements and novel gene families across ecological guilds.</title>
        <authorList>
            <consortium name="Lawrence Berkeley National Laboratory"/>
            <person name="Harder C.B."/>
            <person name="Miyauchi S."/>
            <person name="Viragh M."/>
            <person name="Kuo A."/>
            <person name="Thoen E."/>
            <person name="Andreopoulos B."/>
            <person name="Lu D."/>
            <person name="Skrede I."/>
            <person name="Drula E."/>
            <person name="Henrissat B."/>
            <person name="Morin E."/>
            <person name="Kohler A."/>
            <person name="Barry K."/>
            <person name="LaButti K."/>
            <person name="Morin E."/>
            <person name="Salamov A."/>
            <person name="Lipzen A."/>
            <person name="Mereny Z."/>
            <person name="Hegedus B."/>
            <person name="Baldrian P."/>
            <person name="Stursova M."/>
            <person name="Weitz H."/>
            <person name="Taylor A."/>
            <person name="Grigoriev I.V."/>
            <person name="Nagy L.G."/>
            <person name="Martin F."/>
            <person name="Kauserud H."/>
        </authorList>
    </citation>
    <scope>NUCLEOTIDE SEQUENCE</scope>
    <source>
        <strain evidence="1">9284</strain>
    </source>
</reference>
<keyword evidence="2" id="KW-1185">Reference proteome</keyword>
<comment type="caution">
    <text evidence="1">The sequence shown here is derived from an EMBL/GenBank/DDBJ whole genome shotgun (WGS) entry which is preliminary data.</text>
</comment>
<accession>A0AAD7FBW7</accession>
<name>A0AAD7FBW7_9AGAR</name>
<evidence type="ECO:0000313" key="2">
    <source>
        <dbReference type="Proteomes" id="UP001221142"/>
    </source>
</evidence>
<evidence type="ECO:0000313" key="1">
    <source>
        <dbReference type="EMBL" id="KAJ7609845.1"/>
    </source>
</evidence>
<protein>
    <submittedName>
        <fullName evidence="1">Uncharacterized protein</fullName>
    </submittedName>
</protein>
<organism evidence="1 2">
    <name type="scientific">Roridomyces roridus</name>
    <dbReference type="NCBI Taxonomy" id="1738132"/>
    <lineage>
        <taxon>Eukaryota</taxon>
        <taxon>Fungi</taxon>
        <taxon>Dikarya</taxon>
        <taxon>Basidiomycota</taxon>
        <taxon>Agaricomycotina</taxon>
        <taxon>Agaricomycetes</taxon>
        <taxon>Agaricomycetidae</taxon>
        <taxon>Agaricales</taxon>
        <taxon>Marasmiineae</taxon>
        <taxon>Mycenaceae</taxon>
        <taxon>Roridomyces</taxon>
    </lineage>
</organism>
<gene>
    <name evidence="1" type="ORF">FB45DRAFT_876081</name>
</gene>
<dbReference type="EMBL" id="JARKIF010000037">
    <property type="protein sequence ID" value="KAJ7609845.1"/>
    <property type="molecule type" value="Genomic_DNA"/>
</dbReference>
<sequence>MAICLQESSNFRVNTETGAHSVLSRISLVQIFRGSNPLRRVSEGVVDRVKSIYVICRPTPGQEENPDGRLDSQIKPLIIDWKLGCIVNPAIISPASPKMPNPYKGYGRGVGGPKGGRSPQKACTVSQVPQPRLLKLKSCPKPPAGFWPLYGLLRAPEAVGGLPPPTITAPLLLSQFNHT</sequence>
<proteinExistence type="predicted"/>
<dbReference type="AlphaFoldDB" id="A0AAD7FBW7"/>